<dbReference type="Proteomes" id="UP000245125">
    <property type="component" value="Unassembled WGS sequence"/>
</dbReference>
<organism evidence="8 9">
    <name type="scientific">Candidatus Sulfobium mesophilum</name>
    <dbReference type="NCBI Taxonomy" id="2016548"/>
    <lineage>
        <taxon>Bacteria</taxon>
        <taxon>Pseudomonadati</taxon>
        <taxon>Nitrospirota</taxon>
        <taxon>Nitrospiria</taxon>
        <taxon>Nitrospirales</taxon>
        <taxon>Nitrospiraceae</taxon>
        <taxon>Candidatus Sulfobium</taxon>
    </lineage>
</organism>
<dbReference type="PANTHER" id="PTHR11579:SF0">
    <property type="entry name" value="PROTEIN-L-ISOASPARTATE(D-ASPARTATE) O-METHYLTRANSFERASE"/>
    <property type="match status" value="1"/>
</dbReference>
<reference evidence="9" key="1">
    <citation type="submission" date="2018-03" db="EMBL/GenBank/DDBJ databases">
        <authorList>
            <person name="Zecchin S."/>
        </authorList>
    </citation>
    <scope>NUCLEOTIDE SEQUENCE [LARGE SCALE GENOMIC DNA]</scope>
</reference>
<evidence type="ECO:0000313" key="9">
    <source>
        <dbReference type="Proteomes" id="UP000245125"/>
    </source>
</evidence>
<protein>
    <recommendedName>
        <fullName evidence="7">Protein-L-isoaspartate O-methyltransferase</fullName>
        <ecNumber evidence="7">2.1.1.77</ecNumber>
    </recommendedName>
    <alternativeName>
        <fullName evidence="7">L-isoaspartyl protein carboxyl methyltransferase</fullName>
    </alternativeName>
    <alternativeName>
        <fullName evidence="7">Protein L-isoaspartyl methyltransferase</fullName>
    </alternativeName>
    <alternativeName>
        <fullName evidence="7">Protein-beta-aspartate methyltransferase</fullName>
        <shortName evidence="7">PIMT</shortName>
    </alternativeName>
</protein>
<feature type="active site" evidence="7">
    <location>
        <position position="62"/>
    </location>
</feature>
<dbReference type="Gene3D" id="3.40.50.150">
    <property type="entry name" value="Vaccinia Virus protein VP39"/>
    <property type="match status" value="1"/>
</dbReference>
<keyword evidence="5 7" id="KW-0808">Transferase</keyword>
<dbReference type="EC" id="2.1.1.77" evidence="7"/>
<sequence length="214" mass="24173">MTDYQKLRDLMVETQLVPRGIRDKAVLDAMRNVPRHYFVDSALQYSAYDDMALPIGEGQTISQPYMVAIMTELLALTGRERVLEIGTGSGYQAAILGMLSREVFTIERIATLTEKAMQRFRELSYLNIYARTGDGTLGWPEKAPFDRIIITAASPKIPDPLKEQLSDNGIIVVPVGSRYSQQLLRITKTRSGYEEEYHTPCVFVPLIGEHGWKE</sequence>
<evidence type="ECO:0000256" key="7">
    <source>
        <dbReference type="HAMAP-Rule" id="MF_00090"/>
    </source>
</evidence>
<dbReference type="HAMAP" id="MF_00090">
    <property type="entry name" value="PIMT"/>
    <property type="match status" value="1"/>
</dbReference>
<dbReference type="PANTHER" id="PTHR11579">
    <property type="entry name" value="PROTEIN-L-ISOASPARTATE O-METHYLTRANSFERASE"/>
    <property type="match status" value="1"/>
</dbReference>
<dbReference type="InterPro" id="IPR000682">
    <property type="entry name" value="PCMT"/>
</dbReference>
<gene>
    <name evidence="7 8" type="primary">pcm</name>
    <name evidence="8" type="ORF">NBG4_190032</name>
</gene>
<dbReference type="PROSITE" id="PS01279">
    <property type="entry name" value="PCMT"/>
    <property type="match status" value="1"/>
</dbReference>
<evidence type="ECO:0000256" key="2">
    <source>
        <dbReference type="ARBA" id="ARBA00005369"/>
    </source>
</evidence>
<accession>A0A2U3QFS6</accession>
<comment type="function">
    <text evidence="7">Catalyzes the methyl esterification of L-isoaspartyl residues in peptides and proteins that result from spontaneous decomposition of normal L-aspartyl and L-asparaginyl residues. It plays a role in the repair and/or degradation of damaged proteins.</text>
</comment>
<dbReference type="SUPFAM" id="SSF53335">
    <property type="entry name" value="S-adenosyl-L-methionine-dependent methyltransferases"/>
    <property type="match status" value="1"/>
</dbReference>
<evidence type="ECO:0000313" key="8">
    <source>
        <dbReference type="EMBL" id="SPQ00189.1"/>
    </source>
</evidence>
<comment type="similarity">
    <text evidence="2 7">Belongs to the methyltransferase superfamily. L-isoaspartyl/D-aspartyl protein methyltransferase family.</text>
</comment>
<dbReference type="InterPro" id="IPR029063">
    <property type="entry name" value="SAM-dependent_MTases_sf"/>
</dbReference>
<evidence type="ECO:0000256" key="6">
    <source>
        <dbReference type="ARBA" id="ARBA00022691"/>
    </source>
</evidence>
<evidence type="ECO:0000256" key="4">
    <source>
        <dbReference type="ARBA" id="ARBA00022603"/>
    </source>
</evidence>
<dbReference type="NCBIfam" id="TIGR00080">
    <property type="entry name" value="pimt"/>
    <property type="match status" value="1"/>
</dbReference>
<keyword evidence="6 7" id="KW-0949">S-adenosyl-L-methionine</keyword>
<proteinExistence type="inferred from homology"/>
<dbReference type="FunFam" id="3.40.50.150:FF:000010">
    <property type="entry name" value="Protein-L-isoaspartate O-methyltransferase"/>
    <property type="match status" value="1"/>
</dbReference>
<dbReference type="CDD" id="cd02440">
    <property type="entry name" value="AdoMet_MTases"/>
    <property type="match status" value="1"/>
</dbReference>
<dbReference type="GO" id="GO:0032259">
    <property type="term" value="P:methylation"/>
    <property type="evidence" value="ECO:0007669"/>
    <property type="project" value="UniProtKB-KW"/>
</dbReference>
<dbReference type="GO" id="GO:0030091">
    <property type="term" value="P:protein repair"/>
    <property type="evidence" value="ECO:0007669"/>
    <property type="project" value="UniProtKB-UniRule"/>
</dbReference>
<comment type="subcellular location">
    <subcellularLocation>
        <location evidence="1 7">Cytoplasm</location>
    </subcellularLocation>
</comment>
<keyword evidence="3 7" id="KW-0963">Cytoplasm</keyword>
<evidence type="ECO:0000256" key="1">
    <source>
        <dbReference type="ARBA" id="ARBA00004496"/>
    </source>
</evidence>
<dbReference type="AlphaFoldDB" id="A0A2U3QFS6"/>
<evidence type="ECO:0000256" key="3">
    <source>
        <dbReference type="ARBA" id="ARBA00022490"/>
    </source>
</evidence>
<comment type="catalytic activity">
    <reaction evidence="7">
        <text>[protein]-L-isoaspartate + S-adenosyl-L-methionine = [protein]-L-isoaspartate alpha-methyl ester + S-adenosyl-L-homocysteine</text>
        <dbReference type="Rhea" id="RHEA:12705"/>
        <dbReference type="Rhea" id="RHEA-COMP:12143"/>
        <dbReference type="Rhea" id="RHEA-COMP:12144"/>
        <dbReference type="ChEBI" id="CHEBI:57856"/>
        <dbReference type="ChEBI" id="CHEBI:59789"/>
        <dbReference type="ChEBI" id="CHEBI:90596"/>
        <dbReference type="ChEBI" id="CHEBI:90598"/>
        <dbReference type="EC" id="2.1.1.77"/>
    </reaction>
</comment>
<keyword evidence="4 7" id="KW-0489">Methyltransferase</keyword>
<name>A0A2U3QFS6_9BACT</name>
<keyword evidence="9" id="KW-1185">Reference proteome</keyword>
<dbReference type="Pfam" id="PF01135">
    <property type="entry name" value="PCMT"/>
    <property type="match status" value="1"/>
</dbReference>
<dbReference type="NCBIfam" id="NF001453">
    <property type="entry name" value="PRK00312.1"/>
    <property type="match status" value="1"/>
</dbReference>
<dbReference type="EMBL" id="OUUY01000063">
    <property type="protein sequence ID" value="SPQ00189.1"/>
    <property type="molecule type" value="Genomic_DNA"/>
</dbReference>
<dbReference type="GO" id="GO:0004719">
    <property type="term" value="F:protein-L-isoaspartate (D-aspartate) O-methyltransferase activity"/>
    <property type="evidence" value="ECO:0007669"/>
    <property type="project" value="UniProtKB-UniRule"/>
</dbReference>
<dbReference type="GO" id="GO:0005737">
    <property type="term" value="C:cytoplasm"/>
    <property type="evidence" value="ECO:0007669"/>
    <property type="project" value="UniProtKB-SubCell"/>
</dbReference>
<evidence type="ECO:0000256" key="5">
    <source>
        <dbReference type="ARBA" id="ARBA00022679"/>
    </source>
</evidence>